<feature type="compositionally biased region" description="Polar residues" evidence="10">
    <location>
        <begin position="301"/>
        <end position="311"/>
    </location>
</feature>
<evidence type="ECO:0000256" key="9">
    <source>
        <dbReference type="HAMAP-Rule" id="MF_00911"/>
    </source>
</evidence>
<dbReference type="Proteomes" id="UP000546200">
    <property type="component" value="Unassembled WGS sequence"/>
</dbReference>
<evidence type="ECO:0000256" key="1">
    <source>
        <dbReference type="ARBA" id="ARBA00004370"/>
    </source>
</evidence>
<accession>A0A7W9BEK5</accession>
<comment type="similarity">
    <text evidence="9">Belongs to the FtsQ/DivIB family. FtsQ subfamily.</text>
</comment>
<keyword evidence="4 9" id="KW-0132">Cell division</keyword>
<evidence type="ECO:0000256" key="7">
    <source>
        <dbReference type="ARBA" id="ARBA00023136"/>
    </source>
</evidence>
<evidence type="ECO:0000256" key="10">
    <source>
        <dbReference type="SAM" id="MobiDB-lite"/>
    </source>
</evidence>
<dbReference type="InterPro" id="IPR034746">
    <property type="entry name" value="POTRA"/>
</dbReference>
<evidence type="ECO:0000256" key="2">
    <source>
        <dbReference type="ARBA" id="ARBA00022475"/>
    </source>
</evidence>
<keyword evidence="3 9" id="KW-0997">Cell inner membrane</keyword>
<dbReference type="EMBL" id="JACIJK010000007">
    <property type="protein sequence ID" value="MBB5715782.1"/>
    <property type="molecule type" value="Genomic_DNA"/>
</dbReference>
<keyword evidence="13" id="KW-1185">Reference proteome</keyword>
<dbReference type="PANTHER" id="PTHR35851">
    <property type="entry name" value="CELL DIVISION PROTEIN FTSQ"/>
    <property type="match status" value="1"/>
</dbReference>
<dbReference type="GO" id="GO:0043093">
    <property type="term" value="P:FtsZ-dependent cytokinesis"/>
    <property type="evidence" value="ECO:0007669"/>
    <property type="project" value="UniProtKB-UniRule"/>
</dbReference>
<evidence type="ECO:0000313" key="12">
    <source>
        <dbReference type="EMBL" id="MBB5715782.1"/>
    </source>
</evidence>
<reference evidence="12 13" key="1">
    <citation type="submission" date="2020-08" db="EMBL/GenBank/DDBJ databases">
        <title>Genomic Encyclopedia of Type Strains, Phase IV (KMG-IV): sequencing the most valuable type-strain genomes for metagenomic binning, comparative biology and taxonomic classification.</title>
        <authorList>
            <person name="Goeker M."/>
        </authorList>
    </citation>
    <scope>NUCLEOTIDE SEQUENCE [LARGE SCALE GENOMIC DNA]</scope>
    <source>
        <strain evidence="12 13">DSM 100044</strain>
    </source>
</reference>
<dbReference type="GO" id="GO:0090529">
    <property type="term" value="P:cell septum assembly"/>
    <property type="evidence" value="ECO:0007669"/>
    <property type="project" value="InterPro"/>
</dbReference>
<evidence type="ECO:0000256" key="5">
    <source>
        <dbReference type="ARBA" id="ARBA00022692"/>
    </source>
</evidence>
<evidence type="ECO:0000256" key="8">
    <source>
        <dbReference type="ARBA" id="ARBA00023306"/>
    </source>
</evidence>
<keyword evidence="2 9" id="KW-1003">Cell membrane</keyword>
<dbReference type="AlphaFoldDB" id="A0A7W9BEK5"/>
<dbReference type="HAMAP" id="MF_00911">
    <property type="entry name" value="FtsQ_subfam"/>
    <property type="match status" value="1"/>
</dbReference>
<dbReference type="InterPro" id="IPR013685">
    <property type="entry name" value="POTRA_FtsQ_type"/>
</dbReference>
<comment type="subcellular location">
    <subcellularLocation>
        <location evidence="9">Cell inner membrane</location>
        <topology evidence="9">Single-pass type II membrane protein</topology>
    </subcellularLocation>
    <subcellularLocation>
        <location evidence="1">Membrane</location>
    </subcellularLocation>
    <text evidence="9">Localizes to the division septum.</text>
</comment>
<dbReference type="Pfam" id="PF08478">
    <property type="entry name" value="POTRA_1"/>
    <property type="match status" value="1"/>
</dbReference>
<keyword evidence="6 9" id="KW-1133">Transmembrane helix</keyword>
<comment type="function">
    <text evidence="9">Essential cell division protein.</text>
</comment>
<dbReference type="Gene3D" id="3.40.50.11690">
    <property type="entry name" value="Cell division protein FtsQ/DivIB"/>
    <property type="match status" value="1"/>
</dbReference>
<keyword evidence="8 9" id="KW-0131">Cell cycle</keyword>
<evidence type="ECO:0000259" key="11">
    <source>
        <dbReference type="PROSITE" id="PS51779"/>
    </source>
</evidence>
<feature type="transmembrane region" description="Helical" evidence="9">
    <location>
        <begin position="45"/>
        <end position="67"/>
    </location>
</feature>
<evidence type="ECO:0000256" key="6">
    <source>
        <dbReference type="ARBA" id="ARBA00022989"/>
    </source>
</evidence>
<evidence type="ECO:0000313" key="13">
    <source>
        <dbReference type="Proteomes" id="UP000546200"/>
    </source>
</evidence>
<dbReference type="InterPro" id="IPR005548">
    <property type="entry name" value="Cell_div_FtsQ/DivIB_C"/>
</dbReference>
<name>A0A7W9BEK5_9SPHN</name>
<evidence type="ECO:0000256" key="3">
    <source>
        <dbReference type="ARBA" id="ARBA00022519"/>
    </source>
</evidence>
<comment type="caution">
    <text evidence="12">The sequence shown here is derived from an EMBL/GenBank/DDBJ whole genome shotgun (WGS) entry which is preliminary data.</text>
</comment>
<dbReference type="InterPro" id="IPR045335">
    <property type="entry name" value="FtsQ_C_sf"/>
</dbReference>
<organism evidence="12 13">
    <name type="scientific">Sphingomonas aerophila</name>
    <dbReference type="NCBI Taxonomy" id="1344948"/>
    <lineage>
        <taxon>Bacteria</taxon>
        <taxon>Pseudomonadati</taxon>
        <taxon>Pseudomonadota</taxon>
        <taxon>Alphaproteobacteria</taxon>
        <taxon>Sphingomonadales</taxon>
        <taxon>Sphingomonadaceae</taxon>
        <taxon>Sphingomonas</taxon>
    </lineage>
</organism>
<dbReference type="GO" id="GO:0005886">
    <property type="term" value="C:plasma membrane"/>
    <property type="evidence" value="ECO:0007669"/>
    <property type="project" value="UniProtKB-SubCell"/>
</dbReference>
<feature type="domain" description="POTRA" evidence="11">
    <location>
        <begin position="84"/>
        <end position="153"/>
    </location>
</feature>
<feature type="region of interest" description="Disordered" evidence="10">
    <location>
        <begin position="278"/>
        <end position="311"/>
    </location>
</feature>
<protein>
    <recommendedName>
        <fullName evidence="9">Cell division protein FtsQ</fullName>
    </recommendedName>
</protein>
<dbReference type="Pfam" id="PF03799">
    <property type="entry name" value="FtsQ_DivIB_C"/>
    <property type="match status" value="1"/>
</dbReference>
<sequence length="311" mass="33484">MSRTIRRGAPPKRPQPRRTVPVKKISVMDRLVGALPVSEEALRRIATWTFSGIGGAVAIGVAVFLGVPGMIGSALAEGAGRAGFRVEQIDIVGLKRMDRDTVYALALQGRQDQAIFAIDLDEVRRNLLRYGWVADAHVSRRLPDTLLVGITERTPAAVWQDRGQLTLIDATGQLLDPVDPSNMPDLPLIIGPGADRQEAAYQALLDAAPALKPRVRAATWVGNRRWDLTFESGEVLKLPEDGAAAALVQFAQKDGAHPLLGRGWLAFDMRDPAKFVARRPSASMAHQAADDGKPVEEPKGTGNSAESGEEG</sequence>
<proteinExistence type="inferred from homology"/>
<gene>
    <name evidence="9" type="primary">ftsQ</name>
    <name evidence="12" type="ORF">FHS94_002637</name>
</gene>
<keyword evidence="7 9" id="KW-0472">Membrane</keyword>
<evidence type="ECO:0000256" key="4">
    <source>
        <dbReference type="ARBA" id="ARBA00022618"/>
    </source>
</evidence>
<keyword evidence="5 9" id="KW-0812">Transmembrane</keyword>
<dbReference type="PANTHER" id="PTHR35851:SF1">
    <property type="entry name" value="CELL DIVISION PROTEIN FTSQ"/>
    <property type="match status" value="1"/>
</dbReference>
<dbReference type="RefSeq" id="WP_184058403.1">
    <property type="nucleotide sequence ID" value="NZ_JACIJK010000007.1"/>
</dbReference>
<dbReference type="Gene3D" id="3.10.20.310">
    <property type="entry name" value="membrane protein fhac"/>
    <property type="match status" value="1"/>
</dbReference>
<dbReference type="PROSITE" id="PS51779">
    <property type="entry name" value="POTRA"/>
    <property type="match status" value="1"/>
</dbReference>
<feature type="compositionally biased region" description="Basic and acidic residues" evidence="10">
    <location>
        <begin position="288"/>
        <end position="299"/>
    </location>
</feature>
<dbReference type="GO" id="GO:0032153">
    <property type="term" value="C:cell division site"/>
    <property type="evidence" value="ECO:0007669"/>
    <property type="project" value="UniProtKB-UniRule"/>
</dbReference>
<dbReference type="InterPro" id="IPR026579">
    <property type="entry name" value="FtsQ"/>
</dbReference>